<dbReference type="Gramene" id="CDP02918">
    <property type="protein sequence ID" value="CDP02918"/>
    <property type="gene ID" value="GSCOC_T00041339001"/>
</dbReference>
<keyword evidence="1" id="KW-0812">Transmembrane</keyword>
<feature type="transmembrane region" description="Helical" evidence="1">
    <location>
        <begin position="185"/>
        <end position="211"/>
    </location>
</feature>
<keyword evidence="3" id="KW-1185">Reference proteome</keyword>
<organism evidence="2 3">
    <name type="scientific">Coffea canephora</name>
    <name type="common">Robusta coffee</name>
    <dbReference type="NCBI Taxonomy" id="49390"/>
    <lineage>
        <taxon>Eukaryota</taxon>
        <taxon>Viridiplantae</taxon>
        <taxon>Streptophyta</taxon>
        <taxon>Embryophyta</taxon>
        <taxon>Tracheophyta</taxon>
        <taxon>Spermatophyta</taxon>
        <taxon>Magnoliopsida</taxon>
        <taxon>eudicotyledons</taxon>
        <taxon>Gunneridae</taxon>
        <taxon>Pentapetalae</taxon>
        <taxon>asterids</taxon>
        <taxon>lamiids</taxon>
        <taxon>Gentianales</taxon>
        <taxon>Rubiaceae</taxon>
        <taxon>Ixoroideae</taxon>
        <taxon>Gardenieae complex</taxon>
        <taxon>Bertiereae - Coffeeae clade</taxon>
        <taxon>Coffeeae</taxon>
        <taxon>Coffea</taxon>
    </lineage>
</organism>
<reference evidence="3" key="1">
    <citation type="journal article" date="2014" name="Science">
        <title>The coffee genome provides insight into the convergent evolution of caffeine biosynthesis.</title>
        <authorList>
            <person name="Denoeud F."/>
            <person name="Carretero-Paulet L."/>
            <person name="Dereeper A."/>
            <person name="Droc G."/>
            <person name="Guyot R."/>
            <person name="Pietrella M."/>
            <person name="Zheng C."/>
            <person name="Alberti A."/>
            <person name="Anthony F."/>
            <person name="Aprea G."/>
            <person name="Aury J.M."/>
            <person name="Bento P."/>
            <person name="Bernard M."/>
            <person name="Bocs S."/>
            <person name="Campa C."/>
            <person name="Cenci A."/>
            <person name="Combes M.C."/>
            <person name="Crouzillat D."/>
            <person name="Da Silva C."/>
            <person name="Daddiego L."/>
            <person name="De Bellis F."/>
            <person name="Dussert S."/>
            <person name="Garsmeur O."/>
            <person name="Gayraud T."/>
            <person name="Guignon V."/>
            <person name="Jahn K."/>
            <person name="Jamilloux V."/>
            <person name="Joet T."/>
            <person name="Labadie K."/>
            <person name="Lan T."/>
            <person name="Leclercq J."/>
            <person name="Lepelley M."/>
            <person name="Leroy T."/>
            <person name="Li L.T."/>
            <person name="Librado P."/>
            <person name="Lopez L."/>
            <person name="Munoz A."/>
            <person name="Noel B."/>
            <person name="Pallavicini A."/>
            <person name="Perrotta G."/>
            <person name="Poncet V."/>
            <person name="Pot D."/>
            <person name="Priyono X."/>
            <person name="Rigoreau M."/>
            <person name="Rouard M."/>
            <person name="Rozas J."/>
            <person name="Tranchant-Dubreuil C."/>
            <person name="VanBuren R."/>
            <person name="Zhang Q."/>
            <person name="Andrade A.C."/>
            <person name="Argout X."/>
            <person name="Bertrand B."/>
            <person name="de Kochko A."/>
            <person name="Graziosi G."/>
            <person name="Henry R.J."/>
            <person name="Jayarama X."/>
            <person name="Ming R."/>
            <person name="Nagai C."/>
            <person name="Rounsley S."/>
            <person name="Sankoff D."/>
            <person name="Giuliano G."/>
            <person name="Albert V.A."/>
            <person name="Wincker P."/>
            <person name="Lashermes P."/>
        </authorList>
    </citation>
    <scope>NUCLEOTIDE SEQUENCE [LARGE SCALE GENOMIC DNA]</scope>
    <source>
        <strain evidence="3">cv. DH200-94</strain>
    </source>
</reference>
<feature type="transmembrane region" description="Helical" evidence="1">
    <location>
        <begin position="94"/>
        <end position="118"/>
    </location>
</feature>
<evidence type="ECO:0000256" key="1">
    <source>
        <dbReference type="SAM" id="Phobius"/>
    </source>
</evidence>
<sequence>MEKKLNRVVLYIKREYQPSLLKEAFKVTVKNGRLVLFITFIMFSYYSLMKFADHLVLEPVLSSFVANSMPLPKNGSFTDSDLALYKPFLKDLRFILAFKFVEWAFLCVVLMFSVAASVHSTYEAHTAKQLGLKDMLCGLRGKIRRPLKTSIWMIIISSASAALLFFTVGVVGVMTEGSVTHYLSLAVLVFAALYYVGVFSLWMLSLVVSVLEENFSGLKAIYQANELMKGKKLKGFGLMVLLILISAAIHKTFACLASLAMAEKVAFVGGAISTLKIWPYCLMKLFVFAVYTLFYHELKQKQQAEENAALYTPISAIAEF</sequence>
<feature type="transmembrane region" description="Helical" evidence="1">
    <location>
        <begin position="34"/>
        <end position="52"/>
    </location>
</feature>
<evidence type="ECO:0000313" key="3">
    <source>
        <dbReference type="Proteomes" id="UP000295252"/>
    </source>
</evidence>
<dbReference type="InParanoid" id="A0A068U5M4"/>
<feature type="transmembrane region" description="Helical" evidence="1">
    <location>
        <begin position="150"/>
        <end position="173"/>
    </location>
</feature>
<keyword evidence="1" id="KW-1133">Transmembrane helix</keyword>
<feature type="transmembrane region" description="Helical" evidence="1">
    <location>
        <begin position="277"/>
        <end position="295"/>
    </location>
</feature>
<protein>
    <submittedName>
        <fullName evidence="2">Uncharacterized protein</fullName>
    </submittedName>
</protein>
<gene>
    <name evidence="2" type="ORF">GSCOC_T00041339001</name>
</gene>
<dbReference type="PANTHER" id="PTHR33133:SF39">
    <property type="entry name" value="ABC TRANSPORTER PERMEASE"/>
    <property type="match status" value="1"/>
</dbReference>
<name>A0A068U5M4_COFCA</name>
<proteinExistence type="predicted"/>
<dbReference type="PhylomeDB" id="A0A068U5M4"/>
<dbReference type="OMA" id="WYLSIVI"/>
<feature type="transmembrane region" description="Helical" evidence="1">
    <location>
        <begin position="236"/>
        <end position="262"/>
    </location>
</feature>
<dbReference type="AlphaFoldDB" id="A0A068U5M4"/>
<dbReference type="PANTHER" id="PTHR33133">
    <property type="entry name" value="OS08G0107100 PROTEIN-RELATED"/>
    <property type="match status" value="1"/>
</dbReference>
<dbReference type="OrthoDB" id="777403at2759"/>
<evidence type="ECO:0000313" key="2">
    <source>
        <dbReference type="EMBL" id="CDP02918.1"/>
    </source>
</evidence>
<dbReference type="STRING" id="49390.A0A068U5M4"/>
<accession>A0A068U5M4</accession>
<dbReference type="EMBL" id="HG739093">
    <property type="protein sequence ID" value="CDP02918.1"/>
    <property type="molecule type" value="Genomic_DNA"/>
</dbReference>
<keyword evidence="1" id="KW-0472">Membrane</keyword>
<dbReference type="Proteomes" id="UP000295252">
    <property type="component" value="Chromosome VIII"/>
</dbReference>